<sequence>MIALLSYIHTCFIRSYRFGPPSLVFIAGIIFVYSVKPNPVMESYAFSVSFLFVISSAISYVIMELESNHQEAITMTHTRSIVVLYVAKLLYSWLFTVPFALLAVVYPAALQLFDRNPTVEEIVLVLLYHLTAAWLAVTVTCWFSSKFIRSRLTSFLLLSLLIVLTFSARPIIDLLPGPLKAAGYLLPPLERSLYVLFHYEATELAVKWLPIGAILLYGMLSTALYLYIVNKRKLDAV</sequence>
<keyword evidence="1" id="KW-1133">Transmembrane helix</keyword>
<proteinExistence type="predicted"/>
<evidence type="ECO:0000313" key="2">
    <source>
        <dbReference type="EMBL" id="MFC6331464.1"/>
    </source>
</evidence>
<feature type="transmembrane region" description="Helical" evidence="1">
    <location>
        <begin position="122"/>
        <end position="143"/>
    </location>
</feature>
<dbReference type="Proteomes" id="UP001596233">
    <property type="component" value="Unassembled WGS sequence"/>
</dbReference>
<feature type="transmembrane region" description="Helical" evidence="1">
    <location>
        <begin position="82"/>
        <end position="110"/>
    </location>
</feature>
<protein>
    <recommendedName>
        <fullName evidence="4">ABC transporter permease</fullName>
    </recommendedName>
</protein>
<keyword evidence="1" id="KW-0472">Membrane</keyword>
<feature type="transmembrane region" description="Helical" evidence="1">
    <location>
        <begin position="18"/>
        <end position="35"/>
    </location>
</feature>
<organism evidence="2 3">
    <name type="scientific">Paenibacillus septentrionalis</name>
    <dbReference type="NCBI Taxonomy" id="429342"/>
    <lineage>
        <taxon>Bacteria</taxon>
        <taxon>Bacillati</taxon>
        <taxon>Bacillota</taxon>
        <taxon>Bacilli</taxon>
        <taxon>Bacillales</taxon>
        <taxon>Paenibacillaceae</taxon>
        <taxon>Paenibacillus</taxon>
    </lineage>
</organism>
<evidence type="ECO:0000256" key="1">
    <source>
        <dbReference type="SAM" id="Phobius"/>
    </source>
</evidence>
<comment type="caution">
    <text evidence="2">The sequence shown here is derived from an EMBL/GenBank/DDBJ whole genome shotgun (WGS) entry which is preliminary data.</text>
</comment>
<dbReference type="RefSeq" id="WP_379230740.1">
    <property type="nucleotide sequence ID" value="NZ_JBHSTE010000001.1"/>
</dbReference>
<feature type="transmembrane region" description="Helical" evidence="1">
    <location>
        <begin position="41"/>
        <end position="62"/>
    </location>
</feature>
<evidence type="ECO:0000313" key="3">
    <source>
        <dbReference type="Proteomes" id="UP001596233"/>
    </source>
</evidence>
<evidence type="ECO:0008006" key="4">
    <source>
        <dbReference type="Google" id="ProtNLM"/>
    </source>
</evidence>
<reference evidence="3" key="1">
    <citation type="journal article" date="2019" name="Int. J. Syst. Evol. Microbiol.">
        <title>The Global Catalogue of Microorganisms (GCM) 10K type strain sequencing project: providing services to taxonomists for standard genome sequencing and annotation.</title>
        <authorList>
            <consortium name="The Broad Institute Genomics Platform"/>
            <consortium name="The Broad Institute Genome Sequencing Center for Infectious Disease"/>
            <person name="Wu L."/>
            <person name="Ma J."/>
        </authorList>
    </citation>
    <scope>NUCLEOTIDE SEQUENCE [LARGE SCALE GENOMIC DNA]</scope>
    <source>
        <strain evidence="3">PCU 280</strain>
    </source>
</reference>
<feature type="transmembrane region" description="Helical" evidence="1">
    <location>
        <begin position="208"/>
        <end position="228"/>
    </location>
</feature>
<keyword evidence="3" id="KW-1185">Reference proteome</keyword>
<feature type="transmembrane region" description="Helical" evidence="1">
    <location>
        <begin position="155"/>
        <end position="172"/>
    </location>
</feature>
<name>A0ABW1V234_9BACL</name>
<gene>
    <name evidence="2" type="ORF">ACFP56_02435</name>
</gene>
<keyword evidence="1" id="KW-0812">Transmembrane</keyword>
<dbReference type="EMBL" id="JBHSTE010000001">
    <property type="protein sequence ID" value="MFC6331464.1"/>
    <property type="molecule type" value="Genomic_DNA"/>
</dbReference>
<accession>A0ABW1V234</accession>